<comment type="caution">
    <text evidence="1">The sequence shown here is derived from an EMBL/GenBank/DDBJ whole genome shotgun (WGS) entry which is preliminary data.</text>
</comment>
<dbReference type="Proteomes" id="UP001159363">
    <property type="component" value="Chromosome 5"/>
</dbReference>
<name>A0ABQ9H7T4_9NEOP</name>
<accession>A0ABQ9H7T4</accession>
<organism evidence="1 2">
    <name type="scientific">Dryococelus australis</name>
    <dbReference type="NCBI Taxonomy" id="614101"/>
    <lineage>
        <taxon>Eukaryota</taxon>
        <taxon>Metazoa</taxon>
        <taxon>Ecdysozoa</taxon>
        <taxon>Arthropoda</taxon>
        <taxon>Hexapoda</taxon>
        <taxon>Insecta</taxon>
        <taxon>Pterygota</taxon>
        <taxon>Neoptera</taxon>
        <taxon>Polyneoptera</taxon>
        <taxon>Phasmatodea</taxon>
        <taxon>Verophasmatodea</taxon>
        <taxon>Anareolatae</taxon>
        <taxon>Phasmatidae</taxon>
        <taxon>Eurycanthinae</taxon>
        <taxon>Dryococelus</taxon>
    </lineage>
</organism>
<evidence type="ECO:0000313" key="1">
    <source>
        <dbReference type="EMBL" id="KAJ8880369.1"/>
    </source>
</evidence>
<sequence>MQKFTVLTAKKIVERSPVKYKMVKAASCLDPRKLFKIREECRASMDTCLQVLMSAEHLTALQSDRTSAQFTKFVTVVNSDTLAAFHVQNDRSDTFYAGFFVWGRSDMLLENLHEGSLIGLRRV</sequence>
<proteinExistence type="predicted"/>
<reference evidence="1 2" key="1">
    <citation type="submission" date="2023-02" db="EMBL/GenBank/DDBJ databases">
        <title>LHISI_Scaffold_Assembly.</title>
        <authorList>
            <person name="Stuart O.P."/>
            <person name="Cleave R."/>
            <person name="Magrath M.J.L."/>
            <person name="Mikheyev A.S."/>
        </authorList>
    </citation>
    <scope>NUCLEOTIDE SEQUENCE [LARGE SCALE GENOMIC DNA]</scope>
    <source>
        <strain evidence="1">Daus_M_001</strain>
        <tissue evidence="1">Leg muscle</tissue>
    </source>
</reference>
<evidence type="ECO:0000313" key="2">
    <source>
        <dbReference type="Proteomes" id="UP001159363"/>
    </source>
</evidence>
<protein>
    <submittedName>
        <fullName evidence="1">Uncharacterized protein</fullName>
    </submittedName>
</protein>
<gene>
    <name evidence="1" type="ORF">PR048_016838</name>
</gene>
<keyword evidence="2" id="KW-1185">Reference proteome</keyword>
<dbReference type="EMBL" id="JARBHB010000006">
    <property type="protein sequence ID" value="KAJ8880369.1"/>
    <property type="molecule type" value="Genomic_DNA"/>
</dbReference>